<name>A0ABV2LYR0_9FIRM</name>
<dbReference type="EMBL" id="JBEPMJ010000003">
    <property type="protein sequence ID" value="MET3749345.1"/>
    <property type="molecule type" value="Genomic_DNA"/>
</dbReference>
<proteinExistence type="predicted"/>
<keyword evidence="1" id="KW-0175">Coiled coil</keyword>
<dbReference type="Proteomes" id="UP001549106">
    <property type="component" value="Unassembled WGS sequence"/>
</dbReference>
<reference evidence="2 3" key="1">
    <citation type="submission" date="2024-06" db="EMBL/GenBank/DDBJ databases">
        <title>Genomic Encyclopedia of Type Strains, Phase IV (KMG-IV): sequencing the most valuable type-strain genomes for metagenomic binning, comparative biology and taxonomic classification.</title>
        <authorList>
            <person name="Goeker M."/>
        </authorList>
    </citation>
    <scope>NUCLEOTIDE SEQUENCE [LARGE SCALE GENOMIC DNA]</scope>
    <source>
        <strain evidence="2 3">DSM 29492</strain>
    </source>
</reference>
<accession>A0ABV2LYR0</accession>
<evidence type="ECO:0000256" key="1">
    <source>
        <dbReference type="SAM" id="Coils"/>
    </source>
</evidence>
<sequence>MESSTIFDDVFRTMLEKMPQLAVPLINEVFGTSYPEDVKIIQKRNEHQTQNGRIITDSHLLIANRIYHIECQSTDDSTMVIRMIEYDFAISLEQVQKENGRYRMYFPQSCVLYLRGIKKRDTISVEIVMPNGNTVEYTVPVVQVQRFTCDDMLQKHLLFLLPYHVIKYEQEKELDTDSEKWKELLDEYAKIEKYLEKNFLEKGNEKAYRDMVELIIRIADYVFRDKEKVKKGFGDVMGGKVLELESDKLIQRGIEQGLEKGIQQGIAMERKNTELARRKVEAAEEEIQRLKKLLEEQNNK</sequence>
<keyword evidence="3" id="KW-1185">Reference proteome</keyword>
<organism evidence="2 3">
    <name type="scientific">Blautia caecimuris</name>
    <dbReference type="NCBI Taxonomy" id="1796615"/>
    <lineage>
        <taxon>Bacteria</taxon>
        <taxon>Bacillati</taxon>
        <taxon>Bacillota</taxon>
        <taxon>Clostridia</taxon>
        <taxon>Lachnospirales</taxon>
        <taxon>Lachnospiraceae</taxon>
        <taxon>Blautia</taxon>
    </lineage>
</organism>
<feature type="coiled-coil region" evidence="1">
    <location>
        <begin position="266"/>
        <end position="300"/>
    </location>
</feature>
<comment type="caution">
    <text evidence="2">The sequence shown here is derived from an EMBL/GenBank/DDBJ whole genome shotgun (WGS) entry which is preliminary data.</text>
</comment>
<evidence type="ECO:0000313" key="2">
    <source>
        <dbReference type="EMBL" id="MET3749345.1"/>
    </source>
</evidence>
<dbReference type="RefSeq" id="WP_257463949.1">
    <property type="nucleotide sequence ID" value="NZ_JANJZT010000003.1"/>
</dbReference>
<evidence type="ECO:0000313" key="3">
    <source>
        <dbReference type="Proteomes" id="UP001549106"/>
    </source>
</evidence>
<protein>
    <submittedName>
        <fullName evidence="2">Transposase/invertase (TIGR01784 family)</fullName>
    </submittedName>
</protein>
<gene>
    <name evidence="2" type="ORF">ABID24_000572</name>
</gene>